<dbReference type="PANTHER" id="PTHR13109">
    <property type="entry name" value="NEUROCHONDRIN"/>
    <property type="match status" value="1"/>
</dbReference>
<dbReference type="EMBL" id="JAQQPM010000004">
    <property type="protein sequence ID" value="KAK2070658.1"/>
    <property type="molecule type" value="Genomic_DNA"/>
</dbReference>
<dbReference type="PANTHER" id="PTHR13109:SF7">
    <property type="entry name" value="NEUROCHONDRIN"/>
    <property type="match status" value="1"/>
</dbReference>
<protein>
    <submittedName>
        <fullName evidence="2">Uncharacterized protein</fullName>
    </submittedName>
</protein>
<feature type="compositionally biased region" description="Low complexity" evidence="1">
    <location>
        <begin position="381"/>
        <end position="391"/>
    </location>
</feature>
<evidence type="ECO:0000256" key="1">
    <source>
        <dbReference type="SAM" id="MobiDB-lite"/>
    </source>
</evidence>
<reference evidence="2" key="1">
    <citation type="journal article" date="2023" name="Mol. Plant Microbe Interact.">
        <title>Elucidating the Obligate Nature and Biological Capacity of an Invasive Fungal Corn Pathogen.</title>
        <authorList>
            <person name="MacCready J.S."/>
            <person name="Roggenkamp E.M."/>
            <person name="Gdanetz K."/>
            <person name="Chilvers M.I."/>
        </authorList>
    </citation>
    <scope>NUCLEOTIDE SEQUENCE</scope>
    <source>
        <strain evidence="2">PM02</strain>
    </source>
</reference>
<evidence type="ECO:0000313" key="2">
    <source>
        <dbReference type="EMBL" id="KAK2070658.1"/>
    </source>
</evidence>
<feature type="region of interest" description="Disordered" evidence="1">
    <location>
        <begin position="371"/>
        <end position="391"/>
    </location>
</feature>
<dbReference type="Pfam" id="PF05536">
    <property type="entry name" value="Neurochondrin"/>
    <property type="match status" value="1"/>
</dbReference>
<gene>
    <name evidence="2" type="ORF">P8C59_005135</name>
</gene>
<sequence length="670" mass="72742">MQAPPLKTIQELLGPRTDDTSRFVGLALLKSVLDDSPALRADETVVSALWESIPPHFLDRLLRTGVARLAGPQTAGEEEKKEDEDEASHMLDLAVSVLHTFSTLLPLPRQARREPKFVQRIPAMLPCLLLLRSQDTTRRLLETLLSLVGSADGAAVLLLEAHDRHLGPLVDLAPSHPLALQVLHHAWVSISLADDDETQNTPPGRVADLSAKLDQTVQTLLSTFRQSTDPVPLLAFVDNVLRSVHPRILAPNPPWLDPLTRIIHNIFSDNSIRRVFTDPPTAVRCGPYTNLAAALLQAYPVQMPRLLFSAETKSEKPFAYLFPTLLLVDLRSSLPTLLEPLNSPSYASTSRRLASAFDVLSSFLGHLVRSMDDDDDDDDNNNNNNNNAAAASLPMSPDLLLRLRRAISETAAVAMQHLRDRWDAATAHTSTGSRLTVAWDSIDAAAAAAAAGVRADPLVLAALRTLALWLRDDGNATLGRDAAGLMDMFLVLYRASAGGPAAPDFRPAVLVALEGVLAHEHNVPVFLAHGGWQVLAEDVLAVLQAGSPAPEQDHVPRATEAVSLLLSVARAEQAGTGEACLDLVTRLAAWDLPDEDVADPASAAVMDLYVAVLELVTVLLERAPAPVRRRYAHSRTEVERMARQLRIRIRGDSALSTALEETTHILTNLT</sequence>
<name>A0AAD9I3U2_9PEZI</name>
<organism evidence="2 3">
    <name type="scientific">Phyllachora maydis</name>
    <dbReference type="NCBI Taxonomy" id="1825666"/>
    <lineage>
        <taxon>Eukaryota</taxon>
        <taxon>Fungi</taxon>
        <taxon>Dikarya</taxon>
        <taxon>Ascomycota</taxon>
        <taxon>Pezizomycotina</taxon>
        <taxon>Sordariomycetes</taxon>
        <taxon>Sordariomycetidae</taxon>
        <taxon>Phyllachorales</taxon>
        <taxon>Phyllachoraceae</taxon>
        <taxon>Phyllachora</taxon>
    </lineage>
</organism>
<dbReference type="InterPro" id="IPR008709">
    <property type="entry name" value="Neurochondrin"/>
</dbReference>
<dbReference type="AlphaFoldDB" id="A0AAD9I3U2"/>
<accession>A0AAD9I3U2</accession>
<evidence type="ECO:0000313" key="3">
    <source>
        <dbReference type="Proteomes" id="UP001217918"/>
    </source>
</evidence>
<dbReference type="Proteomes" id="UP001217918">
    <property type="component" value="Unassembled WGS sequence"/>
</dbReference>
<keyword evidence="3" id="KW-1185">Reference proteome</keyword>
<comment type="caution">
    <text evidence="2">The sequence shown here is derived from an EMBL/GenBank/DDBJ whole genome shotgun (WGS) entry which is preliminary data.</text>
</comment>
<proteinExistence type="predicted"/>